<feature type="chain" id="PRO_5039315810" evidence="1">
    <location>
        <begin position="21"/>
        <end position="98"/>
    </location>
</feature>
<organism evidence="2 3">
    <name type="scientific">Candidatus Thiodiazotropha taylori</name>
    <dbReference type="NCBI Taxonomy" id="2792791"/>
    <lineage>
        <taxon>Bacteria</taxon>
        <taxon>Pseudomonadati</taxon>
        <taxon>Pseudomonadota</taxon>
        <taxon>Gammaproteobacteria</taxon>
        <taxon>Chromatiales</taxon>
        <taxon>Sedimenticolaceae</taxon>
        <taxon>Candidatus Thiodiazotropha</taxon>
    </lineage>
</organism>
<dbReference type="Proteomes" id="UP000886667">
    <property type="component" value="Unassembled WGS sequence"/>
</dbReference>
<evidence type="ECO:0000256" key="1">
    <source>
        <dbReference type="SAM" id="SignalP"/>
    </source>
</evidence>
<reference evidence="2" key="1">
    <citation type="journal article" date="2021" name="Proc. Natl. Acad. Sci. U.S.A.">
        <title>Global biogeography of chemosynthetic symbionts reveals both localized and globally distributed symbiont groups. .</title>
        <authorList>
            <person name="Osvatic J.T."/>
            <person name="Wilkins L.G.E."/>
            <person name="Leibrecht L."/>
            <person name="Leray M."/>
            <person name="Zauner S."/>
            <person name="Polzin J."/>
            <person name="Camacho Y."/>
            <person name="Gros O."/>
            <person name="van Gils J.A."/>
            <person name="Eisen J.A."/>
            <person name="Petersen J.M."/>
            <person name="Yuen B."/>
        </authorList>
    </citation>
    <scope>NUCLEOTIDE SEQUENCE</scope>
    <source>
        <strain evidence="2">MAGclacostrist064TRANS</strain>
    </source>
</reference>
<dbReference type="EMBL" id="JAEPCM010000016">
    <property type="protein sequence ID" value="MCG7944840.1"/>
    <property type="molecule type" value="Genomic_DNA"/>
</dbReference>
<accession>A0A9E4N215</accession>
<evidence type="ECO:0000313" key="2">
    <source>
        <dbReference type="EMBL" id="MCG7944840.1"/>
    </source>
</evidence>
<gene>
    <name evidence="2" type="ORF">JAZ07_00680</name>
</gene>
<feature type="signal peptide" evidence="1">
    <location>
        <begin position="1"/>
        <end position="20"/>
    </location>
</feature>
<evidence type="ECO:0000313" key="3">
    <source>
        <dbReference type="Proteomes" id="UP000886667"/>
    </source>
</evidence>
<protein>
    <submittedName>
        <fullName evidence="2">Uncharacterized protein</fullName>
    </submittedName>
</protein>
<proteinExistence type="predicted"/>
<comment type="caution">
    <text evidence="2">The sequence shown here is derived from an EMBL/GenBank/DDBJ whole genome shotgun (WGS) entry which is preliminary data.</text>
</comment>
<name>A0A9E4N215_9GAMM</name>
<keyword evidence="1" id="KW-0732">Signal</keyword>
<dbReference type="AlphaFoldDB" id="A0A9E4N215"/>
<sequence>MIKTTLTVLALSVVATTASAGETIELNEAERVATCAVLADLNHDKSLSKSYLKQFRKMKKVPFFISDKMLIKAGVKFLDKEGYTQKQRNSIYNSECND</sequence>